<sequence length="421" mass="47835">MVTVHPRFFAIFLLTSLLLQTLISYTVTEAKVFNISSLLQHPLNRRLHQDLPPPPAPPPPQSSPSHFLKDVLKVISVRQNWTSEEIRVFDVDMKNVKVGSAQRYEFRIQFAKSDLEFKFSDEVNSWKKLRRKGGFRSSVLRASSKTVLKKFELEGPFELHVDGEEQLSLLLPFNTTHTGLKRVLVGEGITVKVKGARGISLFHASDFGLAINRSSEVKEDRGQFWPLRPSLCMPLPPIRISGSATLAAYRTRNSDAYVETTFLSKDMIELKPEKCYTRHSQKNGAFPFDSLTSRLTSLEKLMKGFLGDRIKQKGLSSFLKAKISASTVIRFQLELERDIKYSDASRRTLAEWRTKPKVERLSFEVVARVEAERLKPMVVKKVRPLIAAESASWSILMSNISFTKFPSVLVPPEALTLDVKW</sequence>
<dbReference type="InterPro" id="IPR053283">
    <property type="entry name" value="TUNICAMYCIN_INDUCED_1"/>
</dbReference>
<dbReference type="EMBL" id="JAJJMA010067261">
    <property type="protein sequence ID" value="MCL7027356.1"/>
    <property type="molecule type" value="Genomic_DNA"/>
</dbReference>
<feature type="chain" id="PRO_5041466911" evidence="1">
    <location>
        <begin position="25"/>
        <end position="421"/>
    </location>
</feature>
<dbReference type="PANTHER" id="PTHR34454">
    <property type="entry name" value="TUNICAMYCIN INDUCED PROTEIN"/>
    <property type="match status" value="1"/>
</dbReference>
<proteinExistence type="predicted"/>
<protein>
    <submittedName>
        <fullName evidence="2">Uncharacterized protein</fullName>
    </submittedName>
</protein>
<name>A0AA41S1S8_PAPNU</name>
<gene>
    <name evidence="2" type="ORF">MKW94_023472</name>
</gene>
<dbReference type="AlphaFoldDB" id="A0AA41S1S8"/>
<dbReference type="PANTHER" id="PTHR34454:SF3">
    <property type="entry name" value="PEPTIDASE I, PUTATIVE-RELATED"/>
    <property type="match status" value="1"/>
</dbReference>
<feature type="signal peptide" evidence="1">
    <location>
        <begin position="1"/>
        <end position="24"/>
    </location>
</feature>
<reference evidence="2" key="1">
    <citation type="submission" date="2022-03" db="EMBL/GenBank/DDBJ databases">
        <title>A functionally conserved STORR gene fusion in Papaver species that diverged 16.8 million years ago.</title>
        <authorList>
            <person name="Catania T."/>
        </authorList>
    </citation>
    <scope>NUCLEOTIDE SEQUENCE</scope>
    <source>
        <strain evidence="2">S-191538</strain>
    </source>
</reference>
<keyword evidence="1" id="KW-0732">Signal</keyword>
<dbReference type="Proteomes" id="UP001177140">
    <property type="component" value="Unassembled WGS sequence"/>
</dbReference>
<evidence type="ECO:0000313" key="3">
    <source>
        <dbReference type="Proteomes" id="UP001177140"/>
    </source>
</evidence>
<comment type="caution">
    <text evidence="2">The sequence shown here is derived from an EMBL/GenBank/DDBJ whole genome shotgun (WGS) entry which is preliminary data.</text>
</comment>
<organism evidence="2 3">
    <name type="scientific">Papaver nudicaule</name>
    <name type="common">Iceland poppy</name>
    <dbReference type="NCBI Taxonomy" id="74823"/>
    <lineage>
        <taxon>Eukaryota</taxon>
        <taxon>Viridiplantae</taxon>
        <taxon>Streptophyta</taxon>
        <taxon>Embryophyta</taxon>
        <taxon>Tracheophyta</taxon>
        <taxon>Spermatophyta</taxon>
        <taxon>Magnoliopsida</taxon>
        <taxon>Ranunculales</taxon>
        <taxon>Papaveraceae</taxon>
        <taxon>Papaveroideae</taxon>
        <taxon>Papaver</taxon>
    </lineage>
</organism>
<evidence type="ECO:0000313" key="2">
    <source>
        <dbReference type="EMBL" id="MCL7027356.1"/>
    </source>
</evidence>
<keyword evidence="3" id="KW-1185">Reference proteome</keyword>
<evidence type="ECO:0000256" key="1">
    <source>
        <dbReference type="SAM" id="SignalP"/>
    </source>
</evidence>
<accession>A0AA41S1S8</accession>